<dbReference type="Proteomes" id="UP000345637">
    <property type="component" value="Unassembled WGS sequence"/>
</dbReference>
<keyword evidence="1" id="KW-1133">Transmembrane helix</keyword>
<gene>
    <name evidence="2" type="primary">ydcO_3</name>
    <name evidence="2" type="ORF">NCTC12998_01376</name>
</gene>
<accession>A0A485AJK5</accession>
<dbReference type="GO" id="GO:0042925">
    <property type="term" value="F:benzoate transmembrane transporter activity"/>
    <property type="evidence" value="ECO:0007669"/>
    <property type="project" value="InterPro"/>
</dbReference>
<dbReference type="PANTHER" id="PTHR30199:SF0">
    <property type="entry name" value="INNER MEMBRANE PROTEIN YDCO"/>
    <property type="match status" value="1"/>
</dbReference>
<name>A0A485AJK5_RAOPL</name>
<reference evidence="2 3" key="1">
    <citation type="submission" date="2019-03" db="EMBL/GenBank/DDBJ databases">
        <authorList>
            <consortium name="Pathogen Informatics"/>
        </authorList>
    </citation>
    <scope>NUCLEOTIDE SEQUENCE [LARGE SCALE GENOMIC DNA]</scope>
    <source>
        <strain evidence="2 3">NCTC12998</strain>
    </source>
</reference>
<evidence type="ECO:0000313" key="3">
    <source>
        <dbReference type="Proteomes" id="UP000345637"/>
    </source>
</evidence>
<proteinExistence type="predicted"/>
<dbReference type="AlphaFoldDB" id="A0A485AJK5"/>
<dbReference type="GO" id="GO:0005886">
    <property type="term" value="C:plasma membrane"/>
    <property type="evidence" value="ECO:0007669"/>
    <property type="project" value="TreeGrafter"/>
</dbReference>
<keyword evidence="1" id="KW-0472">Membrane</keyword>
<protein>
    <submittedName>
        <fullName evidence="2">Inner membrane protein ydcO</fullName>
    </submittedName>
</protein>
<feature type="transmembrane region" description="Helical" evidence="1">
    <location>
        <begin position="52"/>
        <end position="74"/>
    </location>
</feature>
<organism evidence="2 3">
    <name type="scientific">Raoultella planticola</name>
    <name type="common">Klebsiella planticola</name>
    <dbReference type="NCBI Taxonomy" id="575"/>
    <lineage>
        <taxon>Bacteria</taxon>
        <taxon>Pseudomonadati</taxon>
        <taxon>Pseudomonadota</taxon>
        <taxon>Gammaproteobacteria</taxon>
        <taxon>Enterobacterales</taxon>
        <taxon>Enterobacteriaceae</taxon>
        <taxon>Klebsiella/Raoultella group</taxon>
        <taxon>Raoultella</taxon>
    </lineage>
</organism>
<evidence type="ECO:0000256" key="1">
    <source>
        <dbReference type="SAM" id="Phobius"/>
    </source>
</evidence>
<evidence type="ECO:0000313" key="2">
    <source>
        <dbReference type="EMBL" id="VFS60611.1"/>
    </source>
</evidence>
<dbReference type="InterPro" id="IPR004711">
    <property type="entry name" value="Benzoate_Transporter"/>
</dbReference>
<sequence length="77" mass="7822">MSALPTAWIQMLAGLALLGTLGGSLFQALNQENERDAAGVTFLVTASGVTLAGIGSAFWGLVLGGVSFALLSALRRT</sequence>
<dbReference type="EMBL" id="CAADJE010000016">
    <property type="protein sequence ID" value="VFS60611.1"/>
    <property type="molecule type" value="Genomic_DNA"/>
</dbReference>
<dbReference type="PANTHER" id="PTHR30199">
    <property type="entry name" value="MFS FAMILY TRANSPORTER, PREDICTED SUBSTRATE BENZOATE"/>
    <property type="match status" value="1"/>
</dbReference>
<keyword evidence="1" id="KW-0812">Transmembrane</keyword>
<dbReference type="Pfam" id="PF03594">
    <property type="entry name" value="BenE"/>
    <property type="match status" value="1"/>
</dbReference>